<comment type="caution">
    <text evidence="3">The sequence shown here is derived from an EMBL/GenBank/DDBJ whole genome shotgun (WGS) entry which is preliminary data.</text>
</comment>
<evidence type="ECO:0000259" key="2">
    <source>
        <dbReference type="Pfam" id="PF03432"/>
    </source>
</evidence>
<dbReference type="AlphaFoldDB" id="A0A3S1C0Y2"/>
<dbReference type="Pfam" id="PF03432">
    <property type="entry name" value="Relaxase"/>
    <property type="match status" value="1"/>
</dbReference>
<evidence type="ECO:0000313" key="4">
    <source>
        <dbReference type="Proteomes" id="UP000271624"/>
    </source>
</evidence>
<sequence>MIAKQIKGRGFRGLLEYVENKEEAELIGGNMSGRNPRELAAEFRFSRQLNPNVERAVYHVSLSLAPGEYLPDDTWNEIAERYLTGMNFNNNQYVVYRHSDKDNDHIHIVASRIKLNDGKCVHDGWDYKRSEVIVRQLEQEYNLEPVPSSHEKLERTASTGQHRRVEREQAEYSKGLREAPPEQPIKVKLQKIIDGATTDHPTMSKFIERLLELGVEVRHGLTRNGKSKGISYKLSGQAFSGSHLGAAYTWTGLQKHKGVSYQDISDKQLVHNAAPAKQENSNLPIDTNINTDTTDITNSKRAHQQTSLNRELEAANQQDIKIVKHLLQSGRPLEEIKQSINATLTERTPTEIRELVMKAASELQQEHQKLIRMQKKQIESER</sequence>
<dbReference type="InterPro" id="IPR005094">
    <property type="entry name" value="Endonuclease_MobA/VirD2"/>
</dbReference>
<keyword evidence="4" id="KW-1185">Reference proteome</keyword>
<dbReference type="Proteomes" id="UP000271624">
    <property type="component" value="Unassembled WGS sequence"/>
</dbReference>
<reference evidence="3" key="2">
    <citation type="journal article" date="2019" name="Genome Biol. Evol.">
        <title>Day and night: Metabolic profiles and evolutionary relationships of six axenic non-marine cyanobacteria.</title>
        <authorList>
            <person name="Will S.E."/>
            <person name="Henke P."/>
            <person name="Boedeker C."/>
            <person name="Huang S."/>
            <person name="Brinkmann H."/>
            <person name="Rohde M."/>
            <person name="Jarek M."/>
            <person name="Friedl T."/>
            <person name="Seufert S."/>
            <person name="Schumacher M."/>
            <person name="Overmann J."/>
            <person name="Neumann-Schaal M."/>
            <person name="Petersen J."/>
        </authorList>
    </citation>
    <scope>NUCLEOTIDE SEQUENCE [LARGE SCALE GENOMIC DNA]</scope>
    <source>
        <strain evidence="3">PCC 7102</strain>
    </source>
</reference>
<feature type="region of interest" description="Disordered" evidence="1">
    <location>
        <begin position="145"/>
        <end position="165"/>
    </location>
</feature>
<protein>
    <recommendedName>
        <fullName evidence="2">MobA/VirD2-like nuclease domain-containing protein</fullName>
    </recommendedName>
</protein>
<evidence type="ECO:0000256" key="1">
    <source>
        <dbReference type="SAM" id="MobiDB-lite"/>
    </source>
</evidence>
<accession>A0A3S1C0Y2</accession>
<proteinExistence type="predicted"/>
<gene>
    <name evidence="3" type="ORF">DSM106972_093010</name>
</gene>
<dbReference type="EMBL" id="RSCL01000047">
    <property type="protein sequence ID" value="RUS94664.1"/>
    <property type="molecule type" value="Genomic_DNA"/>
</dbReference>
<dbReference type="OrthoDB" id="423968at2"/>
<reference evidence="3" key="1">
    <citation type="submission" date="2018-12" db="EMBL/GenBank/DDBJ databases">
        <authorList>
            <person name="Will S."/>
            <person name="Neumann-Schaal M."/>
            <person name="Henke P."/>
        </authorList>
    </citation>
    <scope>NUCLEOTIDE SEQUENCE</scope>
    <source>
        <strain evidence="3">PCC 7102</strain>
    </source>
</reference>
<feature type="domain" description="MobA/VirD2-like nuclease" evidence="2">
    <location>
        <begin position="17"/>
        <end position="143"/>
    </location>
</feature>
<name>A0A3S1C0Y2_9CYAN</name>
<evidence type="ECO:0000313" key="3">
    <source>
        <dbReference type="EMBL" id="RUS94664.1"/>
    </source>
</evidence>
<dbReference type="RefSeq" id="WP_127087234.1">
    <property type="nucleotide sequence ID" value="NZ_RSCL01000047.1"/>
</dbReference>
<organism evidence="3 4">
    <name type="scientific">Dulcicalothrix desertica PCC 7102</name>
    <dbReference type="NCBI Taxonomy" id="232991"/>
    <lineage>
        <taxon>Bacteria</taxon>
        <taxon>Bacillati</taxon>
        <taxon>Cyanobacteriota</taxon>
        <taxon>Cyanophyceae</taxon>
        <taxon>Nostocales</taxon>
        <taxon>Calotrichaceae</taxon>
        <taxon>Dulcicalothrix</taxon>
    </lineage>
</organism>